<accession>A0A9W9BLX9</accession>
<proteinExistence type="predicted"/>
<evidence type="ECO:0000313" key="1">
    <source>
        <dbReference type="EMBL" id="KAJ4315285.1"/>
    </source>
</evidence>
<dbReference type="OrthoDB" id="6612291at2759"/>
<dbReference type="EMBL" id="JAPEUR010000207">
    <property type="protein sequence ID" value="KAJ4315285.1"/>
    <property type="molecule type" value="Genomic_DNA"/>
</dbReference>
<name>A0A9W9BLX9_9HYPO</name>
<gene>
    <name evidence="1" type="ORF">N0V84_008440</name>
</gene>
<dbReference type="Proteomes" id="UP001140502">
    <property type="component" value="Unassembled WGS sequence"/>
</dbReference>
<comment type="caution">
    <text evidence="1">The sequence shown here is derived from an EMBL/GenBank/DDBJ whole genome shotgun (WGS) entry which is preliminary data.</text>
</comment>
<keyword evidence="2" id="KW-1185">Reference proteome</keyword>
<dbReference type="AlphaFoldDB" id="A0A9W9BLX9"/>
<protein>
    <submittedName>
        <fullName evidence="1">Uncharacterized protein</fullName>
    </submittedName>
</protein>
<organism evidence="1 2">
    <name type="scientific">Fusarium piperis</name>
    <dbReference type="NCBI Taxonomy" id="1435070"/>
    <lineage>
        <taxon>Eukaryota</taxon>
        <taxon>Fungi</taxon>
        <taxon>Dikarya</taxon>
        <taxon>Ascomycota</taxon>
        <taxon>Pezizomycotina</taxon>
        <taxon>Sordariomycetes</taxon>
        <taxon>Hypocreomycetidae</taxon>
        <taxon>Hypocreales</taxon>
        <taxon>Nectriaceae</taxon>
        <taxon>Fusarium</taxon>
        <taxon>Fusarium solani species complex</taxon>
    </lineage>
</organism>
<reference evidence="1" key="1">
    <citation type="submission" date="2022-10" db="EMBL/GenBank/DDBJ databases">
        <title>Tapping the CABI collections for fungal endophytes: first genome assemblies for Collariella, Neodidymelliopsis, Ascochyta clinopodiicola, Didymella pomorum, Didymosphaeria variabile, Neocosmospora piperis and Neocucurbitaria cava.</title>
        <authorList>
            <person name="Hill R."/>
        </authorList>
    </citation>
    <scope>NUCLEOTIDE SEQUENCE</scope>
    <source>
        <strain evidence="1">IMI 366586</strain>
    </source>
</reference>
<evidence type="ECO:0000313" key="2">
    <source>
        <dbReference type="Proteomes" id="UP001140502"/>
    </source>
</evidence>
<sequence length="107" mass="12352">MWSVLISSFFAQPSFRKHYGEFGYRKVLWFGPESFWYFVRTKSHDEAEKSVTRLGSASKCVNAKLTVAIMIHINEIEKPIDQGTSYIDCFRGVDLRRTEIACMAFAT</sequence>
<dbReference type="InterPro" id="IPR036259">
    <property type="entry name" value="MFS_trans_sf"/>
</dbReference>
<dbReference type="Gene3D" id="1.20.1250.20">
    <property type="entry name" value="MFS general substrate transporter like domains"/>
    <property type="match status" value="1"/>
</dbReference>